<evidence type="ECO:0000256" key="1">
    <source>
        <dbReference type="ARBA" id="ARBA00004167"/>
    </source>
</evidence>
<feature type="transmembrane region" description="Helical" evidence="5">
    <location>
        <begin position="465"/>
        <end position="485"/>
    </location>
</feature>
<accession>A0A8K0DZE1</accession>
<dbReference type="CDD" id="cd00030">
    <property type="entry name" value="C2"/>
    <property type="match status" value="2"/>
</dbReference>
<dbReference type="PROSITE" id="PS51778">
    <property type="entry name" value="VAST"/>
    <property type="match status" value="1"/>
</dbReference>
<evidence type="ECO:0000313" key="9">
    <source>
        <dbReference type="Proteomes" id="UP000796880"/>
    </source>
</evidence>
<feature type="domain" description="C2" evidence="6">
    <location>
        <begin position="487"/>
        <end position="604"/>
    </location>
</feature>
<dbReference type="Gene3D" id="2.60.40.150">
    <property type="entry name" value="C2 domain"/>
    <property type="match status" value="2"/>
</dbReference>
<keyword evidence="4 5" id="KW-0472">Membrane</keyword>
<dbReference type="InterPro" id="IPR035892">
    <property type="entry name" value="C2_domain_sf"/>
</dbReference>
<evidence type="ECO:0000259" key="6">
    <source>
        <dbReference type="PROSITE" id="PS50004"/>
    </source>
</evidence>
<protein>
    <recommendedName>
        <fullName evidence="10">C2 and GRAM domain-containing protein</fullName>
    </recommendedName>
</protein>
<evidence type="ECO:0000256" key="4">
    <source>
        <dbReference type="ARBA" id="ARBA00023136"/>
    </source>
</evidence>
<evidence type="ECO:0000313" key="8">
    <source>
        <dbReference type="EMBL" id="KAF3437521.1"/>
    </source>
</evidence>
<organism evidence="8 9">
    <name type="scientific">Rhamnella rubrinervis</name>
    <dbReference type="NCBI Taxonomy" id="2594499"/>
    <lineage>
        <taxon>Eukaryota</taxon>
        <taxon>Viridiplantae</taxon>
        <taxon>Streptophyta</taxon>
        <taxon>Embryophyta</taxon>
        <taxon>Tracheophyta</taxon>
        <taxon>Spermatophyta</taxon>
        <taxon>Magnoliopsida</taxon>
        <taxon>eudicotyledons</taxon>
        <taxon>Gunneridae</taxon>
        <taxon>Pentapetalae</taxon>
        <taxon>rosids</taxon>
        <taxon>fabids</taxon>
        <taxon>Rosales</taxon>
        <taxon>Rhamnaceae</taxon>
        <taxon>rhamnoid group</taxon>
        <taxon>Rhamneae</taxon>
        <taxon>Rhamnella</taxon>
    </lineage>
</organism>
<feature type="domain" description="C2" evidence="6">
    <location>
        <begin position="1"/>
        <end position="101"/>
    </location>
</feature>
<keyword evidence="9" id="KW-1185">Reference proteome</keyword>
<dbReference type="OrthoDB" id="67700at2759"/>
<evidence type="ECO:0000256" key="2">
    <source>
        <dbReference type="ARBA" id="ARBA00022692"/>
    </source>
</evidence>
<dbReference type="PANTHER" id="PTHR46296:SF7">
    <property type="entry name" value="C2 DOMAIN-CONTAINING PROTEIN"/>
    <property type="match status" value="1"/>
</dbReference>
<keyword evidence="2 5" id="KW-0812">Transmembrane</keyword>
<dbReference type="PANTHER" id="PTHR46296">
    <property type="entry name" value="BNAA05G37250D PROTEIN"/>
    <property type="match status" value="1"/>
</dbReference>
<dbReference type="EMBL" id="VOIH02000009">
    <property type="protein sequence ID" value="KAF3437521.1"/>
    <property type="molecule type" value="Genomic_DNA"/>
</dbReference>
<name>A0A8K0DZE1_9ROSA</name>
<dbReference type="InterPro" id="IPR044511">
    <property type="entry name" value="At1g03370/At5g50170-like"/>
</dbReference>
<dbReference type="Pfam" id="PF00168">
    <property type="entry name" value="C2"/>
    <property type="match status" value="2"/>
</dbReference>
<evidence type="ECO:0008006" key="10">
    <source>
        <dbReference type="Google" id="ProtNLM"/>
    </source>
</evidence>
<proteinExistence type="predicted"/>
<dbReference type="SUPFAM" id="SSF49562">
    <property type="entry name" value="C2 domain (Calcium/lipid-binding domain, CaLB)"/>
    <property type="match status" value="2"/>
</dbReference>
<dbReference type="InterPro" id="IPR004182">
    <property type="entry name" value="GRAM"/>
</dbReference>
<comment type="caution">
    <text evidence="8">The sequence shown here is derived from an EMBL/GenBank/DDBJ whole genome shotgun (WGS) entry which is preliminary data.</text>
</comment>
<dbReference type="SMART" id="SM00568">
    <property type="entry name" value="GRAM"/>
    <property type="match status" value="1"/>
</dbReference>
<gene>
    <name evidence="8" type="ORF">FNV43_RR20275</name>
</gene>
<evidence type="ECO:0000259" key="7">
    <source>
        <dbReference type="PROSITE" id="PS51778"/>
    </source>
</evidence>
<dbReference type="Proteomes" id="UP000796880">
    <property type="component" value="Unassembled WGS sequence"/>
</dbReference>
<dbReference type="Gene3D" id="2.30.29.30">
    <property type="entry name" value="Pleckstrin-homology domain (PH domain)/Phosphotyrosine-binding domain (PTB)"/>
    <property type="match status" value="1"/>
</dbReference>
<keyword evidence="3 5" id="KW-1133">Transmembrane helix</keyword>
<evidence type="ECO:0000256" key="3">
    <source>
        <dbReference type="ARBA" id="ARBA00022989"/>
    </source>
</evidence>
<dbReference type="AlphaFoldDB" id="A0A8K0DZE1"/>
<dbReference type="Pfam" id="PF02893">
    <property type="entry name" value="GRAM"/>
    <property type="match status" value="1"/>
</dbReference>
<dbReference type="InterPro" id="IPR000008">
    <property type="entry name" value="C2_dom"/>
</dbReference>
<dbReference type="SMART" id="SM00239">
    <property type="entry name" value="C2"/>
    <property type="match status" value="2"/>
</dbReference>
<comment type="subcellular location">
    <subcellularLocation>
        <location evidence="1">Membrane</location>
        <topology evidence="1">Single-pass membrane protein</topology>
    </subcellularLocation>
</comment>
<sequence length="936" mass="106361">MRVYVYVLEGKNLHGKECYVKLQVGRQKSKTRIKKKTTDPVWNEEFVFTLRDMDEEVVLAVFLRDDDSGFFNSSADLMGRIQIPVSSVAAEDNHTMPPTWFPLQRPKACGKYTSIDCGKILLTISLHGKFQDSPSNGFLDAHSNFNTGGSRHCTCSTKLTCRKIPEGKHLVKRVRKLFHKNEEAARLTYEAPRSNPLEFSGVVSEYEDCPEENSSNCSFEEALEMMQSKDDEEEMPENLRGAFLLIKHTWKDLAELQGATDVQEGPWTFNTGDKPCLTRVVTYKNAATKLVKAVKATEEQTYVKANGREFAVLVTVITPEVPYGSTFKVELLYKISPGPELPSGEETSCLTLSWAINFHQNTMLKGMIEGGAAQGLKESFNQFSDLLAQNIKVLNPADLSNKEHILSTLQIEHHSDWEMAVEYFWNVTVLTTVFMVVYVLVHILLCEPRKHEGLEFNGLDLPDSFGELVTCGIFIIQLKMFLTWFHTSYKLGGDHGVKANGDGWILTVALIEGTNLASLGTSGPSDPYVAFTCNGKTRTSSVQFQTCDPRWNEVLEFDAMEEPPSVLDVEVYDFDGPFELAASLGYVEINFLKHSSTELADMWIPLEGKLAQSSQSKLHLRIFLDNNKGGDTVREYLTKMEKEVGKKLNLRSPHRNSTFQKLFGLPPEEFLISDFNCHLKRKMGLQGRLFLSARIVGFYSNLFGHKTKFFFLWEDIEDIQVLPPSLASMGSPLLVIILMKGRGLDARHGARSQDEEGRLKYYFSFGSFSVACRTKAQIAEEQEDQEENFVMLDNSGPIQEVEDAKMTKLYSAEFPVTMSLLMKMFDGGKLEYTIMEKSGCLHYATTAWQPIKPDVLERRLSYKFSRHVHFRYQFKPNLAHNTCKCNIFIRIIWLKITKFQQRLAHNIIDKFTRRMRDVFGLAEEEILLHADHDTTS</sequence>
<dbReference type="Pfam" id="PF16016">
    <property type="entry name" value="VASt"/>
    <property type="match status" value="1"/>
</dbReference>
<dbReference type="InterPro" id="IPR011993">
    <property type="entry name" value="PH-like_dom_sf"/>
</dbReference>
<evidence type="ECO:0000256" key="5">
    <source>
        <dbReference type="SAM" id="Phobius"/>
    </source>
</evidence>
<reference evidence="8" key="1">
    <citation type="submission" date="2020-03" db="EMBL/GenBank/DDBJ databases">
        <title>A high-quality chromosome-level genome assembly of a woody plant with both climbing and erect habits, Rhamnella rubrinervis.</title>
        <authorList>
            <person name="Lu Z."/>
            <person name="Yang Y."/>
            <person name="Zhu X."/>
            <person name="Sun Y."/>
        </authorList>
    </citation>
    <scope>NUCLEOTIDE SEQUENCE</scope>
    <source>
        <strain evidence="8">BYM</strain>
        <tissue evidence="8">Leaf</tissue>
    </source>
</reference>
<dbReference type="PROSITE" id="PS50004">
    <property type="entry name" value="C2"/>
    <property type="match status" value="2"/>
</dbReference>
<feature type="transmembrane region" description="Helical" evidence="5">
    <location>
        <begin position="423"/>
        <end position="445"/>
    </location>
</feature>
<dbReference type="InterPro" id="IPR031968">
    <property type="entry name" value="VASt"/>
</dbReference>
<dbReference type="GO" id="GO:0016020">
    <property type="term" value="C:membrane"/>
    <property type="evidence" value="ECO:0007669"/>
    <property type="project" value="UniProtKB-SubCell"/>
</dbReference>
<feature type="domain" description="VASt" evidence="7">
    <location>
        <begin position="224"/>
        <end position="395"/>
    </location>
</feature>